<dbReference type="PANTHER" id="PTHR40078:SF1">
    <property type="entry name" value="INTEGRAL MEMBRANE PROTEIN"/>
    <property type="match status" value="1"/>
</dbReference>
<keyword evidence="1" id="KW-1133">Transmembrane helix</keyword>
<proteinExistence type="predicted"/>
<accession>A0A8J3ABA1</accession>
<feature type="transmembrane region" description="Helical" evidence="1">
    <location>
        <begin position="17"/>
        <end position="34"/>
    </location>
</feature>
<dbReference type="Pfam" id="PF19700">
    <property type="entry name" value="DUF6198"/>
    <property type="match status" value="1"/>
</dbReference>
<gene>
    <name evidence="2" type="ORF">GCM10011354_35480</name>
</gene>
<name>A0A8J3ABA1_9ACTN</name>
<evidence type="ECO:0000256" key="1">
    <source>
        <dbReference type="SAM" id="Phobius"/>
    </source>
</evidence>
<dbReference type="PANTHER" id="PTHR40078">
    <property type="entry name" value="INTEGRAL MEMBRANE PROTEIN-RELATED"/>
    <property type="match status" value="1"/>
</dbReference>
<dbReference type="InterPro" id="IPR038750">
    <property type="entry name" value="YczE/YyaS-like"/>
</dbReference>
<dbReference type="RefSeq" id="WP_130650166.1">
    <property type="nucleotide sequence ID" value="NZ_BMHA01000018.1"/>
</dbReference>
<reference evidence="2" key="1">
    <citation type="journal article" date="2014" name="Int. J. Syst. Evol. Microbiol.">
        <title>Complete genome sequence of Corynebacterium casei LMG S-19264T (=DSM 44701T), isolated from a smear-ripened cheese.</title>
        <authorList>
            <consortium name="US DOE Joint Genome Institute (JGI-PGF)"/>
            <person name="Walter F."/>
            <person name="Albersmeier A."/>
            <person name="Kalinowski J."/>
            <person name="Ruckert C."/>
        </authorList>
    </citation>
    <scope>NUCLEOTIDE SEQUENCE</scope>
    <source>
        <strain evidence="2">CGMCC 1.14988</strain>
    </source>
</reference>
<evidence type="ECO:0000313" key="3">
    <source>
        <dbReference type="Proteomes" id="UP000650511"/>
    </source>
</evidence>
<protein>
    <submittedName>
        <fullName evidence="2">Membrane protein</fullName>
    </submittedName>
</protein>
<keyword evidence="3" id="KW-1185">Reference proteome</keyword>
<keyword evidence="1" id="KW-0472">Membrane</keyword>
<keyword evidence="1" id="KW-0812">Transmembrane</keyword>
<dbReference type="OrthoDB" id="154912at2"/>
<feature type="transmembrane region" description="Helical" evidence="1">
    <location>
        <begin position="54"/>
        <end position="72"/>
    </location>
</feature>
<feature type="transmembrane region" description="Helical" evidence="1">
    <location>
        <begin position="84"/>
        <end position="104"/>
    </location>
</feature>
<comment type="caution">
    <text evidence="2">The sequence shown here is derived from an EMBL/GenBank/DDBJ whole genome shotgun (WGS) entry which is preliminary data.</text>
</comment>
<dbReference type="EMBL" id="BMHA01000018">
    <property type="protein sequence ID" value="GGI09721.1"/>
    <property type="molecule type" value="Genomic_DNA"/>
</dbReference>
<dbReference type="AlphaFoldDB" id="A0A8J3ABA1"/>
<evidence type="ECO:0000313" key="2">
    <source>
        <dbReference type="EMBL" id="GGI09721.1"/>
    </source>
</evidence>
<organism evidence="2 3">
    <name type="scientific">Egicoccus halophilus</name>
    <dbReference type="NCBI Taxonomy" id="1670830"/>
    <lineage>
        <taxon>Bacteria</taxon>
        <taxon>Bacillati</taxon>
        <taxon>Actinomycetota</taxon>
        <taxon>Nitriliruptoria</taxon>
        <taxon>Egicoccales</taxon>
        <taxon>Egicoccaceae</taxon>
        <taxon>Egicoccus</taxon>
    </lineage>
</organism>
<sequence>MPALVLRPELRRRLPRLLLGLVLCGLGIAVMVAADLGLGPWDVLHQGLSRLSGIPIGTVGILVGLLVLVAWLPLRERPGLGTVLNVLVIGVVIDVTLLVLTTPAALWQRWVLMLAGPVLFGIGSGYYIGAGLGSGPRDGIMTGLARRGLPVGLVRAGLELSVLALGWLLGGTVGAGTLVFALGIGPLVHLALPRLALPDVDPAPPEGTRSAR</sequence>
<reference evidence="2" key="2">
    <citation type="submission" date="2020-09" db="EMBL/GenBank/DDBJ databases">
        <authorList>
            <person name="Sun Q."/>
            <person name="Zhou Y."/>
        </authorList>
    </citation>
    <scope>NUCLEOTIDE SEQUENCE</scope>
    <source>
        <strain evidence="2">CGMCC 1.14988</strain>
    </source>
</reference>
<dbReference type="Proteomes" id="UP000650511">
    <property type="component" value="Unassembled WGS sequence"/>
</dbReference>
<feature type="transmembrane region" description="Helical" evidence="1">
    <location>
        <begin position="110"/>
        <end position="128"/>
    </location>
</feature>